<evidence type="ECO:0000313" key="2">
    <source>
        <dbReference type="Proteomes" id="UP000026900"/>
    </source>
</evidence>
<keyword evidence="2" id="KW-1185">Reference proteome</keyword>
<dbReference type="Proteomes" id="UP000026900">
    <property type="component" value="Segment"/>
</dbReference>
<accession>A0A024B0X3</accession>
<dbReference type="KEGG" id="vg:19526029"/>
<protein>
    <submittedName>
        <fullName evidence="1">Uncharacterized protein</fullName>
    </submittedName>
</protein>
<organism evidence="1 2">
    <name type="scientific">Bacillus phage Hakuna</name>
    <dbReference type="NCBI Taxonomy" id="1486659"/>
    <lineage>
        <taxon>Viruses</taxon>
        <taxon>Duplodnaviria</taxon>
        <taxon>Heunggongvirae</taxon>
        <taxon>Uroviricota</taxon>
        <taxon>Caudoviricetes</taxon>
        <taxon>Herelleviridae</taxon>
        <taxon>Bastillevirinae</taxon>
        <taxon>Wphvirus</taxon>
        <taxon>Wphvirus hakuna</taxon>
    </lineage>
</organism>
<reference evidence="2" key="1">
    <citation type="submission" date="2014-09" db="EMBL/GenBank/DDBJ databases">
        <authorList>
            <person name="Sauder A.B."/>
            <person name="McKenzie Q.R."/>
            <person name="Temple L.M."/>
            <person name="Alexis B.K."/>
            <person name="Al-Atrache Z."/>
            <person name="Lewis L.O."/>
            <person name="Loesser-Casey K.E."/>
            <person name="Mitchell K.J."/>
        </authorList>
    </citation>
    <scope>NUCLEOTIDE SEQUENCE [LARGE SCALE GENOMIC DNA]</scope>
</reference>
<sequence>MPRHSRNRQLRNIHSIMATCGGTIEIRHNVESVFFMDMDESYVEMPYVQTTHKEVRKPNYRIRNTKRYKMDKLGNVLRTPKSTYLFGEVYFRTDTRVFFFNKPKPDAHKVEMLDCKTGEDIF</sequence>
<evidence type="ECO:0000313" key="1">
    <source>
        <dbReference type="EMBL" id="AHZ10047.1"/>
    </source>
</evidence>
<dbReference type="EMBL" id="KJ489399">
    <property type="protein sequence ID" value="AHZ10047.1"/>
    <property type="molecule type" value="Genomic_DNA"/>
</dbReference>
<proteinExistence type="predicted"/>
<name>A0A024B0X3_9CAUD</name>
<dbReference type="RefSeq" id="YP_009036478.1">
    <property type="nucleotide sequence ID" value="NC_024213.1"/>
</dbReference>
<dbReference type="GeneID" id="19526029"/>